<proteinExistence type="predicted"/>
<accession>A0ABT6PYF5</accession>
<evidence type="ECO:0000313" key="2">
    <source>
        <dbReference type="Proteomes" id="UP001431634"/>
    </source>
</evidence>
<reference evidence="1" key="1">
    <citation type="submission" date="2023-05" db="EMBL/GenBank/DDBJ databases">
        <title>Whole genome sequence of Commensalibacter sp.</title>
        <authorList>
            <person name="Charoenyingcharoen P."/>
            <person name="Yukphan P."/>
        </authorList>
    </citation>
    <scope>NUCLEOTIDE SEQUENCE</scope>
    <source>
        <strain evidence="1">TBRC 16381</strain>
    </source>
</reference>
<name>A0ABT6PYF5_9PROT</name>
<keyword evidence="2" id="KW-1185">Reference proteome</keyword>
<protein>
    <submittedName>
        <fullName evidence="1">Uncharacterized protein</fullName>
    </submittedName>
</protein>
<evidence type="ECO:0000313" key="1">
    <source>
        <dbReference type="EMBL" id="MDI2089896.1"/>
    </source>
</evidence>
<organism evidence="1 2">
    <name type="scientific">Commensalibacter oyaizuii</name>
    <dbReference type="NCBI Taxonomy" id="3043873"/>
    <lineage>
        <taxon>Bacteria</taxon>
        <taxon>Pseudomonadati</taxon>
        <taxon>Pseudomonadota</taxon>
        <taxon>Alphaproteobacteria</taxon>
        <taxon>Acetobacterales</taxon>
        <taxon>Acetobacteraceae</taxon>
    </lineage>
</organism>
<dbReference type="EMBL" id="JASBAO010000001">
    <property type="protein sequence ID" value="MDI2089896.1"/>
    <property type="molecule type" value="Genomic_DNA"/>
</dbReference>
<comment type="caution">
    <text evidence="1">The sequence shown here is derived from an EMBL/GenBank/DDBJ whole genome shotgun (WGS) entry which is preliminary data.</text>
</comment>
<dbReference type="Proteomes" id="UP001431634">
    <property type="component" value="Unassembled WGS sequence"/>
</dbReference>
<sequence length="94" mass="8972">MREISTLEIQHVSGGGIFASIGSTLGSAAGRALSFALGTSTSLIGSMANLGGGLGLALDSVLTLSVGGLFAAGKRVVSGAIGVIDALTPSVVAA</sequence>
<dbReference type="RefSeq" id="WP_281447062.1">
    <property type="nucleotide sequence ID" value="NZ_JASBAO010000001.1"/>
</dbReference>
<gene>
    <name evidence="1" type="ORF">QJV27_00640</name>
</gene>